<keyword evidence="3 5" id="KW-0378">Hydrolase</keyword>
<feature type="signal peptide" evidence="6">
    <location>
        <begin position="1"/>
        <end position="27"/>
    </location>
</feature>
<dbReference type="GO" id="GO:0006508">
    <property type="term" value="P:proteolysis"/>
    <property type="evidence" value="ECO:0007669"/>
    <property type="project" value="UniProtKB-KW"/>
</dbReference>
<dbReference type="SMART" id="SM00245">
    <property type="entry name" value="TSPc"/>
    <property type="match status" value="1"/>
</dbReference>
<evidence type="ECO:0000313" key="8">
    <source>
        <dbReference type="EMBL" id="CAA9584288.1"/>
    </source>
</evidence>
<dbReference type="CDD" id="cd07560">
    <property type="entry name" value="Peptidase_S41_CPP"/>
    <property type="match status" value="1"/>
</dbReference>
<evidence type="ECO:0000256" key="6">
    <source>
        <dbReference type="SAM" id="SignalP"/>
    </source>
</evidence>
<sequence>MSRRRRSIRTFAIAVTALVLTATSSHTPKSWALLQDSPKELVDAAWQITYRQYVDRTFNRNDWIAVRQKYLQRSYSSQQQAYAAIRELLAKLDDPYTEFLEPQEIKDLVSNTSGDFVGVGLTVALDVSTRAWIVVAPIKGSPAAAAGVLPKDVVLRINGKSTSEIGPEQATQYLVGPVGSQIFLTVQRGNRQLNFKLLRDHIELNPVAYRITTTTAGKVGYIRLPVFTSQSPKQMRQAIATLEKQQVKGYILDLRANPGGILESSVAIARLWLGRHPIVSIVNQQGNERLFAKDLALTNRPLAVLIDDKSASASEILAGALQDSHRATLVGTRTFGKGLVQSLAPLKDGSGVKITVAKYYTPKGRDINKVGIAPDIIVQLPEAQKATLLQGGGATSTDPQYSKALVHLSQLIRSKPVTSPK</sequence>
<gene>
    <name evidence="8" type="ORF">AVDCRST_MAG81-3563</name>
</gene>
<dbReference type="InterPro" id="IPR005151">
    <property type="entry name" value="Tail-specific_protease"/>
</dbReference>
<dbReference type="Gene3D" id="3.90.226.10">
    <property type="entry name" value="2-enoyl-CoA Hydratase, Chain A, domain 1"/>
    <property type="match status" value="1"/>
</dbReference>
<dbReference type="Pfam" id="PF03572">
    <property type="entry name" value="Peptidase_S41"/>
    <property type="match status" value="1"/>
</dbReference>
<evidence type="ECO:0000256" key="1">
    <source>
        <dbReference type="ARBA" id="ARBA00009179"/>
    </source>
</evidence>
<dbReference type="Gene3D" id="3.30.750.44">
    <property type="match status" value="1"/>
</dbReference>
<dbReference type="Pfam" id="PF17820">
    <property type="entry name" value="PDZ_6"/>
    <property type="match status" value="1"/>
</dbReference>
<proteinExistence type="inferred from homology"/>
<dbReference type="InterPro" id="IPR004447">
    <property type="entry name" value="Peptidase_S41A"/>
</dbReference>
<dbReference type="EMBL" id="CADCWO010000190">
    <property type="protein sequence ID" value="CAA9584288.1"/>
    <property type="molecule type" value="Genomic_DNA"/>
</dbReference>
<evidence type="ECO:0000256" key="2">
    <source>
        <dbReference type="ARBA" id="ARBA00022670"/>
    </source>
</evidence>
<evidence type="ECO:0000256" key="5">
    <source>
        <dbReference type="RuleBase" id="RU004404"/>
    </source>
</evidence>
<comment type="similarity">
    <text evidence="1 5">Belongs to the peptidase S41A family.</text>
</comment>
<dbReference type="GO" id="GO:0007165">
    <property type="term" value="P:signal transduction"/>
    <property type="evidence" value="ECO:0007669"/>
    <property type="project" value="TreeGrafter"/>
</dbReference>
<dbReference type="GO" id="GO:0004175">
    <property type="term" value="F:endopeptidase activity"/>
    <property type="evidence" value="ECO:0007669"/>
    <property type="project" value="TreeGrafter"/>
</dbReference>
<feature type="chain" id="PRO_5026823714" evidence="6">
    <location>
        <begin position="28"/>
        <end position="421"/>
    </location>
</feature>
<dbReference type="PANTHER" id="PTHR32060">
    <property type="entry name" value="TAIL-SPECIFIC PROTEASE"/>
    <property type="match status" value="1"/>
</dbReference>
<dbReference type="CDD" id="cd06782">
    <property type="entry name" value="cpPDZ_CPP-like"/>
    <property type="match status" value="1"/>
</dbReference>
<dbReference type="NCBIfam" id="TIGR00225">
    <property type="entry name" value="prc"/>
    <property type="match status" value="1"/>
</dbReference>
<accession>A0A6J4VVT3</accession>
<dbReference type="InterPro" id="IPR036034">
    <property type="entry name" value="PDZ_sf"/>
</dbReference>
<evidence type="ECO:0000256" key="4">
    <source>
        <dbReference type="ARBA" id="ARBA00022825"/>
    </source>
</evidence>
<dbReference type="SUPFAM" id="SSF52096">
    <property type="entry name" value="ClpP/crotonase"/>
    <property type="match status" value="1"/>
</dbReference>
<dbReference type="SMART" id="SM00228">
    <property type="entry name" value="PDZ"/>
    <property type="match status" value="1"/>
</dbReference>
<protein>
    <submittedName>
        <fullName evidence="8">Carboxyl-terminal protease</fullName>
    </submittedName>
</protein>
<dbReference type="SUPFAM" id="SSF50156">
    <property type="entry name" value="PDZ domain-like"/>
    <property type="match status" value="1"/>
</dbReference>
<keyword evidence="2 5" id="KW-0645">Protease</keyword>
<dbReference type="PANTHER" id="PTHR32060:SF30">
    <property type="entry name" value="CARBOXY-TERMINAL PROCESSING PROTEASE CTPA"/>
    <property type="match status" value="1"/>
</dbReference>
<evidence type="ECO:0000259" key="7">
    <source>
        <dbReference type="PROSITE" id="PS50106"/>
    </source>
</evidence>
<evidence type="ECO:0000256" key="3">
    <source>
        <dbReference type="ARBA" id="ARBA00022801"/>
    </source>
</evidence>
<organism evidence="8">
    <name type="scientific">uncultured Synechococcales cyanobacterium</name>
    <dbReference type="NCBI Taxonomy" id="1936017"/>
    <lineage>
        <taxon>Bacteria</taxon>
        <taxon>Bacillati</taxon>
        <taxon>Cyanobacteriota</taxon>
        <taxon>Cyanophyceae</taxon>
        <taxon>Synechococcales</taxon>
        <taxon>environmental samples</taxon>
    </lineage>
</organism>
<feature type="domain" description="PDZ" evidence="7">
    <location>
        <begin position="105"/>
        <end position="174"/>
    </location>
</feature>
<reference evidence="8" key="1">
    <citation type="submission" date="2020-02" db="EMBL/GenBank/DDBJ databases">
        <authorList>
            <person name="Meier V. D."/>
        </authorList>
    </citation>
    <scope>NUCLEOTIDE SEQUENCE</scope>
    <source>
        <strain evidence="8">AVDCRST_MAG81</strain>
    </source>
</reference>
<dbReference type="InterPro" id="IPR001478">
    <property type="entry name" value="PDZ"/>
</dbReference>
<dbReference type="InterPro" id="IPR041489">
    <property type="entry name" value="PDZ_6"/>
</dbReference>
<dbReference type="AlphaFoldDB" id="A0A6J4VVT3"/>
<keyword evidence="6" id="KW-0732">Signal</keyword>
<dbReference type="Gene3D" id="2.30.42.10">
    <property type="match status" value="1"/>
</dbReference>
<dbReference type="GO" id="GO:0030288">
    <property type="term" value="C:outer membrane-bounded periplasmic space"/>
    <property type="evidence" value="ECO:0007669"/>
    <property type="project" value="TreeGrafter"/>
</dbReference>
<name>A0A6J4VVT3_9CYAN</name>
<dbReference type="PROSITE" id="PS50106">
    <property type="entry name" value="PDZ"/>
    <property type="match status" value="1"/>
</dbReference>
<dbReference type="GO" id="GO:0008236">
    <property type="term" value="F:serine-type peptidase activity"/>
    <property type="evidence" value="ECO:0007669"/>
    <property type="project" value="UniProtKB-KW"/>
</dbReference>
<keyword evidence="4 5" id="KW-0720">Serine protease</keyword>
<dbReference type="InterPro" id="IPR029045">
    <property type="entry name" value="ClpP/crotonase-like_dom_sf"/>
</dbReference>